<reference evidence="1 2" key="1">
    <citation type="journal article" date="2019" name="PLoS Negl. Trop. Dis.">
        <title>Revisiting the worldwide diversity of Leptospira species in the environment.</title>
        <authorList>
            <person name="Vincent A.T."/>
            <person name="Schiettekatte O."/>
            <person name="Bourhy P."/>
            <person name="Veyrier F.J."/>
            <person name="Picardeau M."/>
        </authorList>
    </citation>
    <scope>NUCLEOTIDE SEQUENCE [LARGE SCALE GENOMIC DNA]</scope>
    <source>
        <strain evidence="1 2">201800273</strain>
    </source>
</reference>
<accession>A0A7I0HRL8</accession>
<dbReference type="AlphaFoldDB" id="A0A7I0HRL8"/>
<comment type="caution">
    <text evidence="1">The sequence shown here is derived from an EMBL/GenBank/DDBJ whole genome shotgun (WGS) entry which is preliminary data.</text>
</comment>
<sequence>MSSFETKDMMSSLEKKGFVKRDGDHHFFDFFYKGQKTRISTKISHGSDYKQYRGKLFNLVKKQLKFVKNIDLVNFAKCTLGEDEYIKILQDQGILSKDDQEKL</sequence>
<evidence type="ECO:0000313" key="1">
    <source>
        <dbReference type="EMBL" id="TGL04979.1"/>
    </source>
</evidence>
<name>A0A7I0HRL8_9LEPT</name>
<dbReference type="RefSeq" id="WP_135771114.1">
    <property type="nucleotide sequence ID" value="NZ_RQFT01000009.1"/>
</dbReference>
<protein>
    <recommendedName>
        <fullName evidence="3">Type II toxin-antitoxin system HicA family toxin</fullName>
    </recommendedName>
</protein>
<evidence type="ECO:0000313" key="2">
    <source>
        <dbReference type="Proteomes" id="UP000297641"/>
    </source>
</evidence>
<gene>
    <name evidence="1" type="ORF">EHQ43_10060</name>
</gene>
<evidence type="ECO:0008006" key="3">
    <source>
        <dbReference type="Google" id="ProtNLM"/>
    </source>
</evidence>
<dbReference type="Proteomes" id="UP000297641">
    <property type="component" value="Unassembled WGS sequence"/>
</dbReference>
<dbReference type="EMBL" id="RQFT01000009">
    <property type="protein sequence ID" value="TGL04979.1"/>
    <property type="molecule type" value="Genomic_DNA"/>
</dbReference>
<organism evidence="1 2">
    <name type="scientific">Leptospira bouyouniensis</name>
    <dbReference type="NCBI Taxonomy" id="2484911"/>
    <lineage>
        <taxon>Bacteria</taxon>
        <taxon>Pseudomonadati</taxon>
        <taxon>Spirochaetota</taxon>
        <taxon>Spirochaetia</taxon>
        <taxon>Leptospirales</taxon>
        <taxon>Leptospiraceae</taxon>
        <taxon>Leptospira</taxon>
    </lineage>
</organism>
<proteinExistence type="predicted"/>